<keyword evidence="4 5" id="KW-0472">Membrane</keyword>
<feature type="transmembrane region" description="Helical" evidence="5">
    <location>
        <begin position="32"/>
        <end position="52"/>
    </location>
</feature>
<feature type="transmembrane region" description="Helical" evidence="5">
    <location>
        <begin position="223"/>
        <end position="241"/>
    </location>
</feature>
<keyword evidence="2 5" id="KW-0812">Transmembrane</keyword>
<comment type="caution">
    <text evidence="6">The sequence shown here is derived from an EMBL/GenBank/DDBJ whole genome shotgun (WGS) entry which is preliminary data.</text>
</comment>
<dbReference type="InterPro" id="IPR003689">
    <property type="entry name" value="ZIP"/>
</dbReference>
<dbReference type="EMBL" id="APVL01000024">
    <property type="protein sequence ID" value="EWG08975.1"/>
    <property type="molecule type" value="Genomic_DNA"/>
</dbReference>
<reference evidence="7" key="1">
    <citation type="submission" date="2013-03" db="EMBL/GenBank/DDBJ databases">
        <title>Draft genome sequence of Bacillus firmus DS1.</title>
        <authorList>
            <person name="Peng D."/>
            <person name="Zhu L."/>
            <person name="Sun M."/>
        </authorList>
    </citation>
    <scope>NUCLEOTIDE SEQUENCE [LARGE SCALE GENOMIC DNA]</scope>
    <source>
        <strain evidence="7">DS1</strain>
    </source>
</reference>
<feature type="transmembrane region" description="Helical" evidence="5">
    <location>
        <begin position="129"/>
        <end position="151"/>
    </location>
</feature>
<dbReference type="Pfam" id="PF02535">
    <property type="entry name" value="Zip"/>
    <property type="match status" value="1"/>
</dbReference>
<gene>
    <name evidence="6" type="ORF">PBF_21403</name>
</gene>
<protein>
    <submittedName>
        <fullName evidence="6">Divalent heavy-metal cations transporter</fullName>
    </submittedName>
</protein>
<name>W7KNA3_CYTFI</name>
<reference evidence="6 7" key="2">
    <citation type="journal article" date="2016" name="Sci. Rep.">
        <title>A novel serine protease, Sep1, from Bacillus firmus DS-1 has nematicidal activity and degrades multiple intestinal-associated nematode proteins.</title>
        <authorList>
            <person name="Geng C."/>
            <person name="Nie X."/>
            <person name="Tang Z."/>
            <person name="Zhang Y."/>
            <person name="Lin J."/>
            <person name="Sun M."/>
            <person name="Peng D."/>
        </authorList>
    </citation>
    <scope>NUCLEOTIDE SEQUENCE [LARGE SCALE GENOMIC DNA]</scope>
    <source>
        <strain evidence="6 7">DS1</strain>
    </source>
</reference>
<dbReference type="eggNOG" id="COG0428">
    <property type="taxonomic scope" value="Bacteria"/>
</dbReference>
<evidence type="ECO:0000313" key="6">
    <source>
        <dbReference type="EMBL" id="EWG08975.1"/>
    </source>
</evidence>
<organism evidence="6 7">
    <name type="scientific">Cytobacillus firmus DS1</name>
    <dbReference type="NCBI Taxonomy" id="1307436"/>
    <lineage>
        <taxon>Bacteria</taxon>
        <taxon>Bacillati</taxon>
        <taxon>Bacillota</taxon>
        <taxon>Bacilli</taxon>
        <taxon>Bacillales</taxon>
        <taxon>Bacillaceae</taxon>
        <taxon>Cytobacillus</taxon>
    </lineage>
</organism>
<proteinExistence type="predicted"/>
<dbReference type="OrthoDB" id="2374151at2"/>
<dbReference type="PATRIC" id="fig|1307436.3.peg.4568"/>
<evidence type="ECO:0000256" key="3">
    <source>
        <dbReference type="ARBA" id="ARBA00022989"/>
    </source>
</evidence>
<comment type="subcellular location">
    <subcellularLocation>
        <location evidence="1">Membrane</location>
        <topology evidence="1">Multi-pass membrane protein</topology>
    </subcellularLocation>
</comment>
<feature type="transmembrane region" description="Helical" evidence="5">
    <location>
        <begin position="163"/>
        <end position="185"/>
    </location>
</feature>
<accession>W7KNA3</accession>
<feature type="transmembrane region" description="Helical" evidence="5">
    <location>
        <begin position="191"/>
        <end position="211"/>
    </location>
</feature>
<sequence length="249" mass="27070">MEIIFYVITAALPNVLGGFVIFLKKNWSRRSLYALMALSSGLLFSIAIMDLVPEALEIMESSSIYIILGFGIIFLFQQLVSSHFHFGEETHQSQTHTTMYGALIGMIIHTFFDGLSIVASFAINSGLGFVVLIAVLLHKIPDGLTISSIVFTSLKSKKKAIGAAGLLGLSTIVGATAALFLTELVSLQSSILAISLSLTAGIFLYIALTDLLPVVNATEDRPIILFFFGGIFLNFGLHWMFEQLAPHIH</sequence>
<dbReference type="AlphaFoldDB" id="W7KNA3"/>
<dbReference type="Proteomes" id="UP000019270">
    <property type="component" value="Unassembled WGS sequence"/>
</dbReference>
<feature type="transmembrane region" description="Helical" evidence="5">
    <location>
        <begin position="6"/>
        <end position="23"/>
    </location>
</feature>
<dbReference type="RefSeq" id="WP_035332649.1">
    <property type="nucleotide sequence ID" value="NZ_APVL01000024.1"/>
</dbReference>
<evidence type="ECO:0000256" key="1">
    <source>
        <dbReference type="ARBA" id="ARBA00004141"/>
    </source>
</evidence>
<feature type="transmembrane region" description="Helical" evidence="5">
    <location>
        <begin position="64"/>
        <end position="86"/>
    </location>
</feature>
<dbReference type="GO" id="GO:0005385">
    <property type="term" value="F:zinc ion transmembrane transporter activity"/>
    <property type="evidence" value="ECO:0007669"/>
    <property type="project" value="TreeGrafter"/>
</dbReference>
<evidence type="ECO:0000256" key="4">
    <source>
        <dbReference type="ARBA" id="ARBA00023136"/>
    </source>
</evidence>
<dbReference type="PANTHER" id="PTHR11040">
    <property type="entry name" value="ZINC/IRON TRANSPORTER"/>
    <property type="match status" value="1"/>
</dbReference>
<keyword evidence="3 5" id="KW-1133">Transmembrane helix</keyword>
<dbReference type="PANTHER" id="PTHR11040:SF44">
    <property type="entry name" value="PROTEIN ZNTC-RELATED"/>
    <property type="match status" value="1"/>
</dbReference>
<feature type="transmembrane region" description="Helical" evidence="5">
    <location>
        <begin position="98"/>
        <end position="123"/>
    </location>
</feature>
<evidence type="ECO:0000256" key="5">
    <source>
        <dbReference type="SAM" id="Phobius"/>
    </source>
</evidence>
<dbReference type="GO" id="GO:0016020">
    <property type="term" value="C:membrane"/>
    <property type="evidence" value="ECO:0007669"/>
    <property type="project" value="UniProtKB-SubCell"/>
</dbReference>
<evidence type="ECO:0000256" key="2">
    <source>
        <dbReference type="ARBA" id="ARBA00022692"/>
    </source>
</evidence>
<evidence type="ECO:0000313" key="7">
    <source>
        <dbReference type="Proteomes" id="UP000019270"/>
    </source>
</evidence>